<sequence length="174" mass="19565">MFEIKPLNPQTYRRQTRRSTLIIAVTFAVLAVVLSSLAVYLFGVPGGDNFSLNLGGVLVALLLMIALVRSIFWPQPWMAAAVYGWQLKRNLMRITNVMHHLKPAVAANDPVAMKLLRFYHLALAQMHELDGNTGAHSELLRDSEQHKERMTALSISPEQTRLDPAWIEAVKAQH</sequence>
<feature type="transmembrane region" description="Helical" evidence="1">
    <location>
        <begin position="21"/>
        <end position="44"/>
    </location>
</feature>
<name>A0A085V9V6_PSESX</name>
<dbReference type="PATRIC" id="fig|317.174.peg.1947"/>
<protein>
    <recommendedName>
        <fullName evidence="4">DUF3087 domain-containing protein</fullName>
    </recommendedName>
</protein>
<dbReference type="EMBL" id="JPQT01000098">
    <property type="protein sequence ID" value="KFE52219.1"/>
    <property type="molecule type" value="Genomic_DNA"/>
</dbReference>
<reference evidence="2 3" key="1">
    <citation type="submission" date="2014-07" db="EMBL/GenBank/DDBJ databases">
        <title>Draft Genome Sequences of Environmental Pseudomonas syringae strains.</title>
        <authorList>
            <person name="Baltrus D.A."/>
            <person name="Berge O."/>
            <person name="Morris C."/>
        </authorList>
    </citation>
    <scope>NUCLEOTIDE SEQUENCE [LARGE SCALE GENOMIC DNA]</scope>
    <source>
        <strain evidence="2 3">CEB003</strain>
    </source>
</reference>
<comment type="caution">
    <text evidence="2">The sequence shown here is derived from an EMBL/GenBank/DDBJ whole genome shotgun (WGS) entry which is preliminary data.</text>
</comment>
<dbReference type="Proteomes" id="UP000028643">
    <property type="component" value="Unassembled WGS sequence"/>
</dbReference>
<dbReference type="AlphaFoldDB" id="A0A085V9V6"/>
<dbReference type="InterPro" id="IPR021438">
    <property type="entry name" value="DUF3087"/>
</dbReference>
<evidence type="ECO:0008006" key="4">
    <source>
        <dbReference type="Google" id="ProtNLM"/>
    </source>
</evidence>
<evidence type="ECO:0000313" key="2">
    <source>
        <dbReference type="EMBL" id="KFE52219.1"/>
    </source>
</evidence>
<proteinExistence type="predicted"/>
<keyword evidence="1" id="KW-1133">Transmembrane helix</keyword>
<gene>
    <name evidence="2" type="ORF">IV02_09510</name>
</gene>
<keyword evidence="1" id="KW-0472">Membrane</keyword>
<organism evidence="2 3">
    <name type="scientific">Pseudomonas syringae</name>
    <dbReference type="NCBI Taxonomy" id="317"/>
    <lineage>
        <taxon>Bacteria</taxon>
        <taxon>Pseudomonadati</taxon>
        <taxon>Pseudomonadota</taxon>
        <taxon>Gammaproteobacteria</taxon>
        <taxon>Pseudomonadales</taxon>
        <taxon>Pseudomonadaceae</taxon>
        <taxon>Pseudomonas</taxon>
    </lineage>
</organism>
<evidence type="ECO:0000313" key="3">
    <source>
        <dbReference type="Proteomes" id="UP000028643"/>
    </source>
</evidence>
<dbReference type="Pfam" id="PF11286">
    <property type="entry name" value="DUF3087"/>
    <property type="match status" value="1"/>
</dbReference>
<dbReference type="RefSeq" id="WP_044901571.1">
    <property type="nucleotide sequence ID" value="NZ_JPQT01000098.1"/>
</dbReference>
<feature type="transmembrane region" description="Helical" evidence="1">
    <location>
        <begin position="50"/>
        <end position="68"/>
    </location>
</feature>
<evidence type="ECO:0000256" key="1">
    <source>
        <dbReference type="SAM" id="Phobius"/>
    </source>
</evidence>
<keyword evidence="1" id="KW-0812">Transmembrane</keyword>
<accession>A0A085V9V6</accession>